<dbReference type="Proteomes" id="UP000822688">
    <property type="component" value="Chromosome 12"/>
</dbReference>
<feature type="transmembrane region" description="Helical" evidence="10">
    <location>
        <begin position="307"/>
        <end position="324"/>
    </location>
</feature>
<dbReference type="GO" id="GO:0005516">
    <property type="term" value="F:calmodulin binding"/>
    <property type="evidence" value="ECO:0007669"/>
    <property type="project" value="UniProtKB-KW"/>
</dbReference>
<evidence type="ECO:0000256" key="3">
    <source>
        <dbReference type="ARBA" id="ARBA00022692"/>
    </source>
</evidence>
<feature type="transmembrane region" description="Helical" evidence="10">
    <location>
        <begin position="18"/>
        <end position="38"/>
    </location>
</feature>
<feature type="transmembrane region" description="Helical" evidence="10">
    <location>
        <begin position="152"/>
        <end position="174"/>
    </location>
</feature>
<evidence type="ECO:0000256" key="1">
    <source>
        <dbReference type="ARBA" id="ARBA00004141"/>
    </source>
</evidence>
<keyword evidence="8" id="KW-0112">Calmodulin-binding</keyword>
<sequence length="607" mass="68546">MTGGGGELEKSLEQTPTWAVALVCTVFVVASLLVERGLHSLGQYFKRSNKRELYHTLEVIKNELMLLGFISLFLTVFQPKVAALCMPEKLNRSMLPCPYVPLNQETSTSTEAAAPAAHRRLFTTEEEPPSSSSCSAGHVQVISVEGLHQLHIFIFVMAVIHVCYSCLTVLVGLWQVHSWKKWEVEAINEGGTTVDEALNPKHIKLDPGQKFAEGRIRYEFLRTSRTGLNLDSYVYSFFRQFGRPIYKADYLCLRAGFIATHQLKADYNFHSYIRRTMEEDFKQVVGISAYLWAFVCLFLLLDIHGWYTYFWIAFIPTVLVLIVGTKLQQIIIDLALEVRGGVKKIDILSMDNVNNEVKAEKRKVVFQPMRPRDDLFWFKKPHVLVHLVHFILFQNAFELAFFFWAMFEYGFSSCLLGRTWMIIVRLLMGVFVQVLCSASTLPLYALVSQMGSTIRFTIFGSKNAQSSIHRWRAKAAKRAHAKKAGHVPLAHHLGGIVGLNKSVDEQGHVHNMELRDGGALYSKDHSHPQADDSITVEIRHETPLTSSRITEDSLPVSSIPSTAPNARDQDYEPACPADPKKLSLSNIYKLMHEKEKGPGPELSADTS</sequence>
<evidence type="ECO:0000313" key="12">
    <source>
        <dbReference type="Proteomes" id="UP000822688"/>
    </source>
</evidence>
<gene>
    <name evidence="8" type="primary">MLO</name>
    <name evidence="11" type="ORF">KC19_12G168400</name>
</gene>
<dbReference type="InterPro" id="IPR004326">
    <property type="entry name" value="Mlo"/>
</dbReference>
<keyword evidence="7 8" id="KW-0568">Pathogenesis-related protein</keyword>
<comment type="similarity">
    <text evidence="2 8">Belongs to the MLO family.</text>
</comment>
<dbReference type="AlphaFoldDB" id="A0A8T0GBQ1"/>
<dbReference type="Pfam" id="PF03094">
    <property type="entry name" value="Mlo"/>
    <property type="match status" value="1"/>
</dbReference>
<evidence type="ECO:0000256" key="7">
    <source>
        <dbReference type="ARBA" id="ARBA00023265"/>
    </source>
</evidence>
<dbReference type="PANTHER" id="PTHR31942:SF52">
    <property type="entry name" value="MLO-LIKE PROTEIN 1"/>
    <property type="match status" value="1"/>
</dbReference>
<evidence type="ECO:0000256" key="10">
    <source>
        <dbReference type="SAM" id="Phobius"/>
    </source>
</evidence>
<evidence type="ECO:0000313" key="11">
    <source>
        <dbReference type="EMBL" id="KAG0555429.1"/>
    </source>
</evidence>
<feature type="transmembrane region" description="Helical" evidence="10">
    <location>
        <begin position="284"/>
        <end position="301"/>
    </location>
</feature>
<keyword evidence="4 8" id="KW-0611">Plant defense</keyword>
<dbReference type="EMBL" id="CM026433">
    <property type="protein sequence ID" value="KAG0555429.1"/>
    <property type="molecule type" value="Genomic_DNA"/>
</dbReference>
<evidence type="ECO:0000256" key="2">
    <source>
        <dbReference type="ARBA" id="ARBA00006574"/>
    </source>
</evidence>
<feature type="compositionally biased region" description="Polar residues" evidence="9">
    <location>
        <begin position="555"/>
        <end position="564"/>
    </location>
</feature>
<name>A0A8T0GBQ1_CERPU</name>
<accession>A0A8T0GBQ1</accession>
<evidence type="ECO:0000256" key="8">
    <source>
        <dbReference type="RuleBase" id="RU280816"/>
    </source>
</evidence>
<keyword evidence="5 8" id="KW-1133">Transmembrane helix</keyword>
<comment type="caution">
    <text evidence="11">The sequence shown here is derived from an EMBL/GenBank/DDBJ whole genome shotgun (WGS) entry which is preliminary data.</text>
</comment>
<feature type="transmembrane region" description="Helical" evidence="10">
    <location>
        <begin position="383"/>
        <end position="407"/>
    </location>
</feature>
<comment type="subcellular location">
    <subcellularLocation>
        <location evidence="1 8">Membrane</location>
        <topology evidence="1 8">Multi-pass membrane protein</topology>
    </subcellularLocation>
</comment>
<keyword evidence="6 8" id="KW-0472">Membrane</keyword>
<feature type="region of interest" description="Disordered" evidence="9">
    <location>
        <begin position="543"/>
        <end position="580"/>
    </location>
</feature>
<evidence type="ECO:0000256" key="6">
    <source>
        <dbReference type="ARBA" id="ARBA00023136"/>
    </source>
</evidence>
<feature type="transmembrane region" description="Helical" evidence="10">
    <location>
        <begin position="419"/>
        <end position="447"/>
    </location>
</feature>
<dbReference type="GO" id="GO:0006952">
    <property type="term" value="P:defense response"/>
    <property type="evidence" value="ECO:0007669"/>
    <property type="project" value="UniProtKB-KW"/>
</dbReference>
<dbReference type="GO" id="GO:0016020">
    <property type="term" value="C:membrane"/>
    <property type="evidence" value="ECO:0007669"/>
    <property type="project" value="UniProtKB-SubCell"/>
</dbReference>
<feature type="transmembrane region" description="Helical" evidence="10">
    <location>
        <begin position="59"/>
        <end position="77"/>
    </location>
</feature>
<keyword evidence="12" id="KW-1185">Reference proteome</keyword>
<keyword evidence="3 8" id="KW-0812">Transmembrane</keyword>
<evidence type="ECO:0000256" key="4">
    <source>
        <dbReference type="ARBA" id="ARBA00022821"/>
    </source>
</evidence>
<comment type="domain">
    <text evidence="8">The C-terminus contains a calmodulin-binding domain, which binds calmodulin in a calcium-dependent fashion.</text>
</comment>
<organism evidence="11 12">
    <name type="scientific">Ceratodon purpureus</name>
    <name type="common">Fire moss</name>
    <name type="synonym">Dicranum purpureum</name>
    <dbReference type="NCBI Taxonomy" id="3225"/>
    <lineage>
        <taxon>Eukaryota</taxon>
        <taxon>Viridiplantae</taxon>
        <taxon>Streptophyta</taxon>
        <taxon>Embryophyta</taxon>
        <taxon>Bryophyta</taxon>
        <taxon>Bryophytina</taxon>
        <taxon>Bryopsida</taxon>
        <taxon>Dicranidae</taxon>
        <taxon>Pseudoditrichales</taxon>
        <taxon>Ditrichaceae</taxon>
        <taxon>Ceratodon</taxon>
    </lineage>
</organism>
<evidence type="ECO:0000256" key="5">
    <source>
        <dbReference type="ARBA" id="ARBA00022989"/>
    </source>
</evidence>
<proteinExistence type="inferred from homology"/>
<comment type="function">
    <text evidence="8">May be involved in modulation of pathogen defense and leaf cell death.</text>
</comment>
<dbReference type="PANTHER" id="PTHR31942">
    <property type="entry name" value="MLO-LIKE PROTEIN 1"/>
    <property type="match status" value="1"/>
</dbReference>
<reference evidence="11" key="1">
    <citation type="submission" date="2020-06" db="EMBL/GenBank/DDBJ databases">
        <title>WGS assembly of Ceratodon purpureus strain R40.</title>
        <authorList>
            <person name="Carey S.B."/>
            <person name="Jenkins J."/>
            <person name="Shu S."/>
            <person name="Lovell J.T."/>
            <person name="Sreedasyam A."/>
            <person name="Maumus F."/>
            <person name="Tiley G.P."/>
            <person name="Fernandez-Pozo N."/>
            <person name="Barry K."/>
            <person name="Chen C."/>
            <person name="Wang M."/>
            <person name="Lipzen A."/>
            <person name="Daum C."/>
            <person name="Saski C.A."/>
            <person name="Payton A.C."/>
            <person name="Mcbreen J.C."/>
            <person name="Conrad R.E."/>
            <person name="Kollar L.M."/>
            <person name="Olsson S."/>
            <person name="Huttunen S."/>
            <person name="Landis J.B."/>
            <person name="Wickett N.J."/>
            <person name="Johnson M.G."/>
            <person name="Rensing S.A."/>
            <person name="Grimwood J."/>
            <person name="Schmutz J."/>
            <person name="Mcdaniel S.F."/>
        </authorList>
    </citation>
    <scope>NUCLEOTIDE SEQUENCE</scope>
    <source>
        <strain evidence="11">R40</strain>
    </source>
</reference>
<protein>
    <recommendedName>
        <fullName evidence="8">MLO-like protein</fullName>
    </recommendedName>
</protein>
<evidence type="ECO:0000256" key="9">
    <source>
        <dbReference type="SAM" id="MobiDB-lite"/>
    </source>
</evidence>